<dbReference type="GO" id="GO:0005789">
    <property type="term" value="C:endoplasmic reticulum membrane"/>
    <property type="evidence" value="ECO:0007669"/>
    <property type="project" value="UniProtKB-SubCell"/>
</dbReference>
<dbReference type="InterPro" id="IPR013320">
    <property type="entry name" value="ConA-like_dom_sf"/>
</dbReference>
<feature type="compositionally biased region" description="Acidic residues" evidence="10">
    <location>
        <begin position="311"/>
        <end position="329"/>
    </location>
</feature>
<dbReference type="PANTHER" id="PTHR11073:SF1">
    <property type="entry name" value="CALNEXIN 14D-RELATED"/>
    <property type="match status" value="1"/>
</dbReference>
<evidence type="ECO:0000256" key="7">
    <source>
        <dbReference type="ARBA" id="ARBA00023186"/>
    </source>
</evidence>
<evidence type="ECO:0000256" key="9">
    <source>
        <dbReference type="RuleBase" id="RU362126"/>
    </source>
</evidence>
<name>A0A7S2BN79_9STRA</name>
<feature type="compositionally biased region" description="Basic and acidic residues" evidence="10">
    <location>
        <begin position="266"/>
        <end position="310"/>
    </location>
</feature>
<dbReference type="AlphaFoldDB" id="A0A7S2BN79"/>
<gene>
    <name evidence="11" type="ORF">DSPE1174_LOCUS8753</name>
</gene>
<dbReference type="EMBL" id="HBGS01016687">
    <property type="protein sequence ID" value="CAD9401550.1"/>
    <property type="molecule type" value="Transcribed_RNA"/>
</dbReference>
<dbReference type="FunFam" id="2.10.250.10:FF:000001">
    <property type="entry name" value="Calnexin homolog"/>
    <property type="match status" value="1"/>
</dbReference>
<keyword evidence="4 9" id="KW-0256">Endoplasmic reticulum</keyword>
<keyword evidence="8" id="KW-1015">Disulfide bond</keyword>
<feature type="signal peptide" evidence="9">
    <location>
        <begin position="1"/>
        <end position="23"/>
    </location>
</feature>
<evidence type="ECO:0000256" key="8">
    <source>
        <dbReference type="PIRSR" id="PIRSR601580-3"/>
    </source>
</evidence>
<dbReference type="GO" id="GO:0051082">
    <property type="term" value="F:unfolded protein binding"/>
    <property type="evidence" value="ECO:0007669"/>
    <property type="project" value="InterPro"/>
</dbReference>
<evidence type="ECO:0000256" key="5">
    <source>
        <dbReference type="ARBA" id="ARBA00022989"/>
    </source>
</evidence>
<dbReference type="InterPro" id="IPR009033">
    <property type="entry name" value="Calreticulin/calnexin_P_dom_sf"/>
</dbReference>
<evidence type="ECO:0000256" key="4">
    <source>
        <dbReference type="ARBA" id="ARBA00022824"/>
    </source>
</evidence>
<reference evidence="11" key="1">
    <citation type="submission" date="2021-01" db="EMBL/GenBank/DDBJ databases">
        <authorList>
            <person name="Corre E."/>
            <person name="Pelletier E."/>
            <person name="Niang G."/>
            <person name="Scheremetjew M."/>
            <person name="Finn R."/>
            <person name="Kale V."/>
            <person name="Holt S."/>
            <person name="Cochrane G."/>
            <person name="Meng A."/>
            <person name="Brown T."/>
            <person name="Cohen L."/>
        </authorList>
    </citation>
    <scope>NUCLEOTIDE SEQUENCE</scope>
    <source>
        <strain evidence="11">CCMP1381</strain>
    </source>
</reference>
<proteinExistence type="inferred from homology"/>
<dbReference type="GO" id="GO:0006457">
    <property type="term" value="P:protein folding"/>
    <property type="evidence" value="ECO:0007669"/>
    <property type="project" value="InterPro"/>
</dbReference>
<keyword evidence="6 9" id="KW-0472">Membrane</keyword>
<dbReference type="InterPro" id="IPR001580">
    <property type="entry name" value="Calret/calnex"/>
</dbReference>
<feature type="region of interest" description="Disordered" evidence="10">
    <location>
        <begin position="514"/>
        <end position="549"/>
    </location>
</feature>
<feature type="transmembrane region" description="Helical" evidence="9">
    <location>
        <begin position="493"/>
        <end position="514"/>
    </location>
</feature>
<dbReference type="GO" id="GO:0036503">
    <property type="term" value="P:ERAD pathway"/>
    <property type="evidence" value="ECO:0007669"/>
    <property type="project" value="TreeGrafter"/>
</dbReference>
<protein>
    <recommendedName>
        <fullName evidence="12">Calnexin</fullName>
    </recommendedName>
</protein>
<comment type="subcellular location">
    <subcellularLocation>
        <location evidence="1">Endoplasmic reticulum membrane</location>
        <topology evidence="1">Single-pass membrane protein</topology>
    </subcellularLocation>
</comment>
<feature type="disulfide bond" evidence="8">
    <location>
        <begin position="150"/>
        <end position="184"/>
    </location>
</feature>
<feature type="chain" id="PRO_5031605346" description="Calnexin" evidence="9">
    <location>
        <begin position="24"/>
        <end position="549"/>
    </location>
</feature>
<keyword evidence="3 9" id="KW-0812">Transmembrane</keyword>
<accession>A0A7S2BN79</accession>
<feature type="region of interest" description="Disordered" evidence="10">
    <location>
        <begin position="249"/>
        <end position="329"/>
    </location>
</feature>
<keyword evidence="5 9" id="KW-1133">Transmembrane helix</keyword>
<evidence type="ECO:0000256" key="1">
    <source>
        <dbReference type="ARBA" id="ARBA00004389"/>
    </source>
</evidence>
<dbReference type="InterPro" id="IPR018124">
    <property type="entry name" value="Calret/calnex_CS"/>
</dbReference>
<keyword evidence="7 9" id="KW-0143">Chaperone</keyword>
<organism evidence="11">
    <name type="scientific">Octactis speculum</name>
    <dbReference type="NCBI Taxonomy" id="3111310"/>
    <lineage>
        <taxon>Eukaryota</taxon>
        <taxon>Sar</taxon>
        <taxon>Stramenopiles</taxon>
        <taxon>Ochrophyta</taxon>
        <taxon>Dictyochophyceae</taxon>
        <taxon>Dictyochales</taxon>
        <taxon>Dictyochaceae</taxon>
        <taxon>Octactis</taxon>
    </lineage>
</organism>
<evidence type="ECO:0000256" key="3">
    <source>
        <dbReference type="ARBA" id="ARBA00022692"/>
    </source>
</evidence>
<dbReference type="SUPFAM" id="SSF63887">
    <property type="entry name" value="P-domain of calnexin/calreticulin"/>
    <property type="match status" value="1"/>
</dbReference>
<dbReference type="SUPFAM" id="SSF49899">
    <property type="entry name" value="Concanavalin A-like lectins/glucanases"/>
    <property type="match status" value="1"/>
</dbReference>
<dbReference type="PRINTS" id="PR00626">
    <property type="entry name" value="CALRETICULIN"/>
</dbReference>
<dbReference type="Gene3D" id="2.10.250.10">
    <property type="entry name" value="Calreticulin/calnexin, P domain"/>
    <property type="match status" value="1"/>
</dbReference>
<dbReference type="GO" id="GO:0005509">
    <property type="term" value="F:calcium ion binding"/>
    <property type="evidence" value="ECO:0007669"/>
    <property type="project" value="InterPro"/>
</dbReference>
<evidence type="ECO:0000256" key="10">
    <source>
        <dbReference type="SAM" id="MobiDB-lite"/>
    </source>
</evidence>
<dbReference type="PANTHER" id="PTHR11073">
    <property type="entry name" value="CALRETICULIN AND CALNEXIN"/>
    <property type="match status" value="1"/>
</dbReference>
<sequence>MRTSTLICSLLLGGSTLPIVTFGEDLEVTEGEPESAPEHEIEVEEEEVAAVEIPVLTAPSTDSFLFAETFEGADPFGSGAWKKSSNSKYTGQPVSVTVENDAPYAGDHAVLLSAANQHYGFGSKFSAPLDTTDKPFVVQYEVKLLDGMKCGGAYLKLLRDEPELDVATMDNESPYVIMFGPDSCGDTNKVHFILQHQNPVSLEWEEKHATTPPSPKKDKHSHVYTLAINTDNSFEIFVDLESKSKGSLLEDMKPAVNPPAEIDDPTDSKPSDWVDTKKIKDPEASKPDDWDEDAPKKIPDASAEKPKDWLDSEPDFVPDPDAAVPDDWDEEEDGEWEAPMVSNPKCASVSGCGEWKRPEIENPEYKGKWSAPMIDNPEYKGPWKAKQIPNPNFFEDKAPHNMAKIGAVAVEIWTTSGDIRMDNFIIGDSLSDAQAFAKATWKVKADLEAASEKNKMKDDNKSKRSEMRAEGGLQNKVMAYIGDVSDLAVENPIPAVVTLIVIIFSLILLCTGGGSNSKKASPPRSAQKAEVDEKTPTPSEKKKRTPRAD</sequence>
<dbReference type="PROSITE" id="PS00804">
    <property type="entry name" value="CALRETICULIN_2"/>
    <property type="match status" value="1"/>
</dbReference>
<evidence type="ECO:0000256" key="6">
    <source>
        <dbReference type="ARBA" id="ARBA00023136"/>
    </source>
</evidence>
<comment type="similarity">
    <text evidence="2 9">Belongs to the calreticulin family.</text>
</comment>
<evidence type="ECO:0000256" key="2">
    <source>
        <dbReference type="ARBA" id="ARBA00010983"/>
    </source>
</evidence>
<keyword evidence="9" id="KW-0732">Signal</keyword>
<dbReference type="Pfam" id="PF00262">
    <property type="entry name" value="Calreticulin"/>
    <property type="match status" value="1"/>
</dbReference>
<evidence type="ECO:0008006" key="12">
    <source>
        <dbReference type="Google" id="ProtNLM"/>
    </source>
</evidence>
<dbReference type="Gene3D" id="2.60.120.200">
    <property type="match status" value="1"/>
</dbReference>
<evidence type="ECO:0000313" key="11">
    <source>
        <dbReference type="EMBL" id="CAD9401550.1"/>
    </source>
</evidence>